<dbReference type="InterPro" id="IPR006311">
    <property type="entry name" value="TAT_signal"/>
</dbReference>
<dbReference type="InterPro" id="IPR046357">
    <property type="entry name" value="PPIase_dom_sf"/>
</dbReference>
<proteinExistence type="predicted"/>
<dbReference type="GO" id="GO:0009543">
    <property type="term" value="C:chloroplast thylakoid lumen"/>
    <property type="evidence" value="ECO:0007669"/>
    <property type="project" value="TreeGrafter"/>
</dbReference>
<dbReference type="Gene3D" id="3.10.50.40">
    <property type="match status" value="1"/>
</dbReference>
<dbReference type="SUPFAM" id="SSF54534">
    <property type="entry name" value="FKBP-like"/>
    <property type="match status" value="1"/>
</dbReference>
<dbReference type="PANTHER" id="PTHR47862">
    <property type="entry name" value="PEPTIDYL-PROLYL CIS-TRANS ISOMERASE FKBP18, CHLOROPLASTIC"/>
    <property type="match status" value="1"/>
</dbReference>
<keyword evidence="1" id="KW-0697">Rotamase</keyword>
<protein>
    <recommendedName>
        <fullName evidence="1">peptidylprolyl isomerase</fullName>
        <ecNumber evidence="1">5.2.1.8</ecNumber>
    </recommendedName>
</protein>
<reference evidence="3 4" key="1">
    <citation type="journal article" date="2010" name="Nature">
        <title>The Ectocarpus genome and the independent evolution of multicellularity in brown algae.</title>
        <authorList>
            <person name="Cock J.M."/>
            <person name="Sterck L."/>
            <person name="Rouze P."/>
            <person name="Scornet D."/>
            <person name="Allen A.E."/>
            <person name="Amoutzias G."/>
            <person name="Anthouard V."/>
            <person name="Artiguenave F."/>
            <person name="Aury J.M."/>
            <person name="Badger J.H."/>
            <person name="Beszteri B."/>
            <person name="Billiau K."/>
            <person name="Bonnet E."/>
            <person name="Bothwell J.H."/>
            <person name="Bowler C."/>
            <person name="Boyen C."/>
            <person name="Brownlee C."/>
            <person name="Carrano C.J."/>
            <person name="Charrier B."/>
            <person name="Cho G.Y."/>
            <person name="Coelho S.M."/>
            <person name="Collen J."/>
            <person name="Corre E."/>
            <person name="Da Silva C."/>
            <person name="Delage L."/>
            <person name="Delaroque N."/>
            <person name="Dittami S.M."/>
            <person name="Doulbeau S."/>
            <person name="Elias M."/>
            <person name="Farnham G."/>
            <person name="Gachon C.M."/>
            <person name="Gschloessl B."/>
            <person name="Heesch S."/>
            <person name="Jabbari K."/>
            <person name="Jubin C."/>
            <person name="Kawai H."/>
            <person name="Kimura K."/>
            <person name="Kloareg B."/>
            <person name="Kupper F.C."/>
            <person name="Lang D."/>
            <person name="Le Bail A."/>
            <person name="Leblanc C."/>
            <person name="Lerouge P."/>
            <person name="Lohr M."/>
            <person name="Lopez P.J."/>
            <person name="Martens C."/>
            <person name="Maumus F."/>
            <person name="Michel G."/>
            <person name="Miranda-Saavedra D."/>
            <person name="Morales J."/>
            <person name="Moreau H."/>
            <person name="Motomura T."/>
            <person name="Nagasato C."/>
            <person name="Napoli C.A."/>
            <person name="Nelson D.R."/>
            <person name="Nyvall-Collen P."/>
            <person name="Peters A.F."/>
            <person name="Pommier C."/>
            <person name="Potin P."/>
            <person name="Poulain J."/>
            <person name="Quesneville H."/>
            <person name="Read B."/>
            <person name="Rensing S.A."/>
            <person name="Ritter A."/>
            <person name="Rousvoal S."/>
            <person name="Samanta M."/>
            <person name="Samson G."/>
            <person name="Schroeder D.C."/>
            <person name="Segurens B."/>
            <person name="Strittmatter M."/>
            <person name="Tonon T."/>
            <person name="Tregear J.W."/>
            <person name="Valentin K."/>
            <person name="von Dassow P."/>
            <person name="Yamagishi T."/>
            <person name="Van de Peer Y."/>
            <person name="Wincker P."/>
        </authorList>
    </citation>
    <scope>NUCLEOTIDE SEQUENCE [LARGE SCALE GENOMIC DNA]</scope>
    <source>
        <strain evidence="4">Ec32 / CCAP1310/4</strain>
    </source>
</reference>
<dbReference type="OrthoDB" id="1902587at2759"/>
<dbReference type="PROSITE" id="PS50059">
    <property type="entry name" value="FKBP_PPIASE"/>
    <property type="match status" value="1"/>
</dbReference>
<dbReference type="AlphaFoldDB" id="D8LJL8"/>
<comment type="catalytic activity">
    <reaction evidence="1">
        <text>[protein]-peptidylproline (omega=180) = [protein]-peptidylproline (omega=0)</text>
        <dbReference type="Rhea" id="RHEA:16237"/>
        <dbReference type="Rhea" id="RHEA-COMP:10747"/>
        <dbReference type="Rhea" id="RHEA-COMP:10748"/>
        <dbReference type="ChEBI" id="CHEBI:83833"/>
        <dbReference type="ChEBI" id="CHEBI:83834"/>
        <dbReference type="EC" id="5.2.1.8"/>
    </reaction>
</comment>
<dbReference type="InParanoid" id="D8LJL8"/>
<keyword evidence="4" id="KW-1185">Reference proteome</keyword>
<evidence type="ECO:0000259" key="2">
    <source>
        <dbReference type="PROSITE" id="PS50059"/>
    </source>
</evidence>
<dbReference type="eggNOG" id="KOG0552">
    <property type="taxonomic scope" value="Eukaryota"/>
</dbReference>
<organism evidence="3 4">
    <name type="scientific">Ectocarpus siliculosus</name>
    <name type="common">Brown alga</name>
    <name type="synonym">Conferva siliculosa</name>
    <dbReference type="NCBI Taxonomy" id="2880"/>
    <lineage>
        <taxon>Eukaryota</taxon>
        <taxon>Sar</taxon>
        <taxon>Stramenopiles</taxon>
        <taxon>Ochrophyta</taxon>
        <taxon>PX clade</taxon>
        <taxon>Phaeophyceae</taxon>
        <taxon>Ectocarpales</taxon>
        <taxon>Ectocarpaceae</taxon>
        <taxon>Ectocarpus</taxon>
    </lineage>
</organism>
<keyword evidence="1 3" id="KW-0413">Isomerase</keyword>
<dbReference type="InterPro" id="IPR001179">
    <property type="entry name" value="PPIase_FKBP_dom"/>
</dbReference>
<dbReference type="EMBL" id="FN648442">
    <property type="protein sequence ID" value="CBN77045.1"/>
    <property type="molecule type" value="Genomic_DNA"/>
</dbReference>
<dbReference type="EMBL" id="FN649737">
    <property type="protein sequence ID" value="CBN77045.1"/>
    <property type="molecule type" value="Genomic_DNA"/>
</dbReference>
<dbReference type="PROSITE" id="PS51318">
    <property type="entry name" value="TAT"/>
    <property type="match status" value="1"/>
</dbReference>
<dbReference type="OMA" id="SYQEMTI"/>
<accession>D8LJL8</accession>
<evidence type="ECO:0000313" key="4">
    <source>
        <dbReference type="Proteomes" id="UP000002630"/>
    </source>
</evidence>
<evidence type="ECO:0000313" key="3">
    <source>
        <dbReference type="EMBL" id="CBN77045.1"/>
    </source>
</evidence>
<evidence type="ECO:0000256" key="1">
    <source>
        <dbReference type="PROSITE-ProRule" id="PRU00277"/>
    </source>
</evidence>
<dbReference type="STRING" id="2880.D8LJL8"/>
<sequence length="211" mass="21447">MASSGFPQPRGSGGLAARPTSVTAAVVMSHDGEGLPVSRRSLAEGVSATLAASAALLTAQPSPAAAKPERIKGGGPLVTLEDGASYQEMTIGDGPSPKDGDRVAVHYSLFYNGLEVESSRDSQGLAARPLGYTAGTVNGPGSVPPGLDEIVKGMRVGGRRKMTLPPQLAFGKAGRPPFIPPDATVDMDVSLWSVKPAGTDPNVTLPGSSVF</sequence>
<dbReference type="PANTHER" id="PTHR47862:SF2">
    <property type="entry name" value="PEPTIDYLPROLYL ISOMERASE"/>
    <property type="match status" value="1"/>
</dbReference>
<dbReference type="InterPro" id="IPR044180">
    <property type="entry name" value="FKBP18-like"/>
</dbReference>
<dbReference type="EC" id="5.2.1.8" evidence="1"/>
<feature type="domain" description="PPIase FKBP-type" evidence="2">
    <location>
        <begin position="100"/>
        <end position="195"/>
    </location>
</feature>
<name>D8LJL8_ECTSI</name>
<dbReference type="Proteomes" id="UP000002630">
    <property type="component" value="Linkage Group LG12"/>
</dbReference>
<dbReference type="Pfam" id="PF00254">
    <property type="entry name" value="FKBP_C"/>
    <property type="match status" value="1"/>
</dbReference>
<dbReference type="GO" id="GO:0003755">
    <property type="term" value="F:peptidyl-prolyl cis-trans isomerase activity"/>
    <property type="evidence" value="ECO:0007669"/>
    <property type="project" value="UniProtKB-KW"/>
</dbReference>
<gene>
    <name evidence="3" type="primary">FKB9</name>
    <name evidence="3" type="ORF">Esi_0026_0099</name>
</gene>